<evidence type="ECO:0000256" key="1">
    <source>
        <dbReference type="SAM" id="Phobius"/>
    </source>
</evidence>
<feature type="transmembrane region" description="Helical" evidence="1">
    <location>
        <begin position="29"/>
        <end position="47"/>
    </location>
</feature>
<dbReference type="AlphaFoldDB" id="A0A165XED9"/>
<keyword evidence="1" id="KW-0812">Transmembrane</keyword>
<evidence type="ECO:0000313" key="2">
    <source>
        <dbReference type="EMBL" id="KZL17628.1"/>
    </source>
</evidence>
<dbReference type="EMBL" id="LMCB01000030">
    <property type="protein sequence ID" value="KZL17628.1"/>
    <property type="molecule type" value="Genomic_DNA"/>
</dbReference>
<name>A0A165XED9_9HYPH</name>
<comment type="caution">
    <text evidence="2">The sequence shown here is derived from an EMBL/GenBank/DDBJ whole genome shotgun (WGS) entry which is preliminary data.</text>
</comment>
<accession>A0A165XED9</accession>
<sequence length="50" mass="5031">MAALAAGFIGASAVAGAVYLIAQGGKDGWGWLLFIAFLCLFALEEIGGAK</sequence>
<gene>
    <name evidence="2" type="ORF">PsAD2_02964</name>
</gene>
<keyword evidence="3" id="KW-1185">Reference proteome</keyword>
<keyword evidence="1" id="KW-0472">Membrane</keyword>
<evidence type="ECO:0000313" key="3">
    <source>
        <dbReference type="Proteomes" id="UP000076577"/>
    </source>
</evidence>
<dbReference type="Proteomes" id="UP000076577">
    <property type="component" value="Unassembled WGS sequence"/>
</dbReference>
<keyword evidence="1" id="KW-1133">Transmembrane helix</keyword>
<dbReference type="STRING" id="989403.SAMN05421798_110118"/>
<organism evidence="2 3">
    <name type="scientific">Pseudovibrio axinellae</name>
    <dbReference type="NCBI Taxonomy" id="989403"/>
    <lineage>
        <taxon>Bacteria</taxon>
        <taxon>Pseudomonadati</taxon>
        <taxon>Pseudomonadota</taxon>
        <taxon>Alphaproteobacteria</taxon>
        <taxon>Hyphomicrobiales</taxon>
        <taxon>Stappiaceae</taxon>
        <taxon>Pseudovibrio</taxon>
    </lineage>
</organism>
<proteinExistence type="predicted"/>
<protein>
    <submittedName>
        <fullName evidence="2">Uncharacterized protein</fullName>
    </submittedName>
</protein>
<dbReference type="PATRIC" id="fig|989403.3.peg.3179"/>
<reference evidence="2 3" key="1">
    <citation type="journal article" date="2016" name="Front. Microbiol.">
        <title>Comparative Genomic Analysis Reveals a Diverse Repertoire of Genes Involved in Prokaryote-Eukaryote Interactions within the Pseudovibrio Genus.</title>
        <authorList>
            <person name="Romano S."/>
            <person name="Fernandez-Guerra A."/>
            <person name="Reen F.J."/>
            <person name="Glockner F.O."/>
            <person name="Crowley S.P."/>
            <person name="O'Sullivan O."/>
            <person name="Cotter P.D."/>
            <person name="Adams C."/>
            <person name="Dobson A.D."/>
            <person name="O'Gara F."/>
        </authorList>
    </citation>
    <scope>NUCLEOTIDE SEQUENCE [LARGE SCALE GENOMIC DNA]</scope>
    <source>
        <strain evidence="2 3">Ad2</strain>
    </source>
</reference>
<dbReference type="RefSeq" id="WP_161941223.1">
    <property type="nucleotide sequence ID" value="NZ_FOFM01000010.1"/>
</dbReference>